<dbReference type="AlphaFoldDB" id="A0A5A9Z4Z9"/>
<dbReference type="SUPFAM" id="SSF54001">
    <property type="entry name" value="Cysteine proteinases"/>
    <property type="match status" value="1"/>
</dbReference>
<dbReference type="Pfam" id="PF08379">
    <property type="entry name" value="Bact_transglu_N"/>
    <property type="match status" value="1"/>
</dbReference>
<dbReference type="InterPro" id="IPR038765">
    <property type="entry name" value="Papain-like_cys_pep_sf"/>
</dbReference>
<accession>A0A5A9Z4Z9</accession>
<dbReference type="EMBL" id="VINQ01000015">
    <property type="protein sequence ID" value="KAA0912263.1"/>
    <property type="molecule type" value="Genomic_DNA"/>
</dbReference>
<sequence length="265" mass="29238">MRLFIRHTTRYTFDTPASHGLQQLRKTPKSTHHQQVLHWRTDVQGGRREVAFEDHHNNVVELISFEREAEGIVIVSEGEVEVGDNHGIVGRHIGPAPLWLYRRATDRTRAGAGCRALIREVAGETELDRLHALREVIARAITFEIGASLSDWSAEDALAAGRGVCQDHTHVFLACAREMGFPARYVSGYLMLDDRVEQDAAHAWAEAHVDGLGWVGFDVSNGISPDMRYVRVATGLDYGEAAPVTGLTIGGGGERLSVQIEVAQQ</sequence>
<proteinExistence type="predicted"/>
<evidence type="ECO:0000259" key="1">
    <source>
        <dbReference type="SMART" id="SM00460"/>
    </source>
</evidence>
<reference evidence="2 3" key="1">
    <citation type="submission" date="2019-07" db="EMBL/GenBank/DDBJ databases">
        <title>Aquicoccus porphyridii gen. nov., sp. nov., isolated from a small marine red alga, Porphyridium marinum.</title>
        <authorList>
            <person name="Liu L."/>
        </authorList>
    </citation>
    <scope>NUCLEOTIDE SEQUENCE [LARGE SCALE GENOMIC DNA]</scope>
    <source>
        <strain evidence="2 3">L1 8-17</strain>
    </source>
</reference>
<dbReference type="Pfam" id="PF01841">
    <property type="entry name" value="Transglut_core"/>
    <property type="match status" value="1"/>
</dbReference>
<comment type="caution">
    <text evidence="2">The sequence shown here is derived from an EMBL/GenBank/DDBJ whole genome shotgun (WGS) entry which is preliminary data.</text>
</comment>
<evidence type="ECO:0000313" key="2">
    <source>
        <dbReference type="EMBL" id="KAA0912263.1"/>
    </source>
</evidence>
<dbReference type="InterPro" id="IPR013589">
    <property type="entry name" value="Bac_transglu_N"/>
</dbReference>
<protein>
    <submittedName>
        <fullName evidence="2">Transglutaminase family protein</fullName>
    </submittedName>
</protein>
<dbReference type="Proteomes" id="UP000325291">
    <property type="component" value="Unassembled WGS sequence"/>
</dbReference>
<dbReference type="PANTHER" id="PTHR33490">
    <property type="entry name" value="BLR5614 PROTEIN-RELATED"/>
    <property type="match status" value="1"/>
</dbReference>
<dbReference type="Gene3D" id="3.10.620.30">
    <property type="match status" value="1"/>
</dbReference>
<dbReference type="RefSeq" id="WP_111367834.1">
    <property type="nucleotide sequence ID" value="NZ_JASHJG010000023.1"/>
</dbReference>
<organism evidence="2 3">
    <name type="scientific">Aquicoccus porphyridii</name>
    <dbReference type="NCBI Taxonomy" id="1852029"/>
    <lineage>
        <taxon>Bacteria</taxon>
        <taxon>Pseudomonadati</taxon>
        <taxon>Pseudomonadota</taxon>
        <taxon>Alphaproteobacteria</taxon>
        <taxon>Rhodobacterales</taxon>
        <taxon>Paracoccaceae</taxon>
        <taxon>Aquicoccus</taxon>
    </lineage>
</organism>
<name>A0A5A9Z4Z9_9RHOB</name>
<gene>
    <name evidence="2" type="ORF">FLO80_16650</name>
</gene>
<keyword evidence="3" id="KW-1185">Reference proteome</keyword>
<feature type="domain" description="Transglutaminase-like" evidence="1">
    <location>
        <begin position="157"/>
        <end position="221"/>
    </location>
</feature>
<evidence type="ECO:0000313" key="3">
    <source>
        <dbReference type="Proteomes" id="UP000325291"/>
    </source>
</evidence>
<dbReference type="InterPro" id="IPR002931">
    <property type="entry name" value="Transglutaminase-like"/>
</dbReference>
<dbReference type="SMART" id="SM00460">
    <property type="entry name" value="TGc"/>
    <property type="match status" value="1"/>
</dbReference>
<dbReference type="PANTHER" id="PTHR33490:SF6">
    <property type="entry name" value="SLL1049 PROTEIN"/>
    <property type="match status" value="1"/>
</dbReference>